<evidence type="ECO:0000256" key="5">
    <source>
        <dbReference type="ARBA" id="ARBA00022701"/>
    </source>
</evidence>
<protein>
    <recommendedName>
        <fullName evidence="2">Kinesin-like protein unc-104</fullName>
    </recommendedName>
</protein>
<dbReference type="RefSeq" id="XP_018290839.1">
    <property type="nucleotide sequence ID" value="XM_018443941.1"/>
</dbReference>
<evidence type="ECO:0000256" key="2">
    <source>
        <dbReference type="ARBA" id="ARBA00020751"/>
    </source>
</evidence>
<keyword evidence="8 12" id="KW-0175">Coiled coil</keyword>
<dbReference type="FunFam" id="3.40.850.10:FF:000047">
    <property type="entry name" value="Kinesin family protein"/>
    <property type="match status" value="1"/>
</dbReference>
<dbReference type="Pfam" id="PF00225">
    <property type="entry name" value="Kinesin"/>
    <property type="match status" value="1"/>
</dbReference>
<dbReference type="Pfam" id="PF12473">
    <property type="entry name" value="DUF3694"/>
    <property type="match status" value="1"/>
</dbReference>
<evidence type="ECO:0000256" key="11">
    <source>
        <dbReference type="PROSITE-ProRule" id="PRU00283"/>
    </source>
</evidence>
<keyword evidence="5" id="KW-0493">Microtubule</keyword>
<evidence type="ECO:0000259" key="14">
    <source>
        <dbReference type="PROSITE" id="PS50006"/>
    </source>
</evidence>
<feature type="domain" description="Kinesin motor" evidence="15">
    <location>
        <begin position="1"/>
        <end position="347"/>
    </location>
</feature>
<dbReference type="Gene3D" id="3.40.850.10">
    <property type="entry name" value="Kinesin motor domain"/>
    <property type="match status" value="1"/>
</dbReference>
<dbReference type="GO" id="GO:0047496">
    <property type="term" value="P:vesicle transport along microtubule"/>
    <property type="evidence" value="ECO:0007669"/>
    <property type="project" value="UniProtKB-ARBA"/>
</dbReference>
<feature type="non-terminal residue" evidence="16">
    <location>
        <position position="1400"/>
    </location>
</feature>
<dbReference type="Pfam" id="PF12423">
    <property type="entry name" value="KIF1B"/>
    <property type="match status" value="1"/>
</dbReference>
<dbReference type="EMBL" id="KV440982">
    <property type="protein sequence ID" value="OAD72799.1"/>
    <property type="molecule type" value="Genomic_DNA"/>
</dbReference>
<evidence type="ECO:0000256" key="6">
    <source>
        <dbReference type="ARBA" id="ARBA00022741"/>
    </source>
</evidence>
<dbReference type="InterPro" id="IPR027417">
    <property type="entry name" value="P-loop_NTPase"/>
</dbReference>
<dbReference type="CDD" id="cd01365">
    <property type="entry name" value="KISc_KIF1A_KIF1B"/>
    <property type="match status" value="1"/>
</dbReference>
<evidence type="ECO:0000256" key="10">
    <source>
        <dbReference type="ARBA" id="ARBA00023212"/>
    </source>
</evidence>
<dbReference type="FunFam" id="2.60.200.20:FF:000021">
    <property type="entry name" value="Kinesin family protein"/>
    <property type="match status" value="1"/>
</dbReference>
<dbReference type="InterPro" id="IPR022140">
    <property type="entry name" value="Kinesin-like_KIF1-typ"/>
</dbReference>
<dbReference type="PANTHER" id="PTHR47117:SF10">
    <property type="entry name" value="KINESIN-LIKE PROTEIN KIF1B"/>
    <property type="match status" value="1"/>
</dbReference>
<evidence type="ECO:0000256" key="8">
    <source>
        <dbReference type="ARBA" id="ARBA00023054"/>
    </source>
</evidence>
<dbReference type="SMART" id="SM00129">
    <property type="entry name" value="KISc"/>
    <property type="match status" value="1"/>
</dbReference>
<accession>A0A167MGT5</accession>
<dbReference type="InterPro" id="IPR036961">
    <property type="entry name" value="Kinesin_motor_dom_sf"/>
</dbReference>
<evidence type="ECO:0000256" key="1">
    <source>
        <dbReference type="ARBA" id="ARBA00004245"/>
    </source>
</evidence>
<name>A0A167MGT5_PHYB8</name>
<feature type="domain" description="FHA" evidence="14">
    <location>
        <begin position="486"/>
        <end position="537"/>
    </location>
</feature>
<dbReference type="STRING" id="763407.A0A167MGT5"/>
<keyword evidence="9 11" id="KW-0505">Motor protein</keyword>
<dbReference type="InParanoid" id="A0A167MGT5"/>
<feature type="coiled-coil region" evidence="12">
    <location>
        <begin position="712"/>
        <end position="754"/>
    </location>
</feature>
<evidence type="ECO:0000313" key="16">
    <source>
        <dbReference type="EMBL" id="OAD72799.1"/>
    </source>
</evidence>
<dbReference type="OrthoDB" id="3176171at2759"/>
<evidence type="ECO:0000256" key="13">
    <source>
        <dbReference type="SAM" id="MobiDB-lite"/>
    </source>
</evidence>
<dbReference type="InterPro" id="IPR001752">
    <property type="entry name" value="Kinesin_motor_dom"/>
</dbReference>
<comment type="similarity">
    <text evidence="11">Belongs to the TRAFAC class myosin-kinesin ATPase superfamily. Kinesin family.</text>
</comment>
<dbReference type="PRINTS" id="PR00380">
    <property type="entry name" value="KINESINHEAVY"/>
</dbReference>
<dbReference type="Gene3D" id="6.10.250.2520">
    <property type="match status" value="1"/>
</dbReference>
<evidence type="ECO:0000256" key="3">
    <source>
        <dbReference type="ARBA" id="ARBA00022448"/>
    </source>
</evidence>
<dbReference type="CDD" id="cd22705">
    <property type="entry name" value="FHA_KIF1"/>
    <property type="match status" value="1"/>
</dbReference>
<feature type="compositionally biased region" description="Low complexity" evidence="13">
    <location>
        <begin position="674"/>
        <end position="685"/>
    </location>
</feature>
<dbReference type="SUPFAM" id="SSF49879">
    <property type="entry name" value="SMAD/FHA domain"/>
    <property type="match status" value="1"/>
</dbReference>
<dbReference type="Pfam" id="PF16183">
    <property type="entry name" value="Kinesin_assoc"/>
    <property type="match status" value="1"/>
</dbReference>
<keyword evidence="17" id="KW-1185">Reference proteome</keyword>
<feature type="binding site" evidence="11">
    <location>
        <begin position="84"/>
        <end position="91"/>
    </location>
    <ligand>
        <name>ATP</name>
        <dbReference type="ChEBI" id="CHEBI:30616"/>
    </ligand>
</feature>
<dbReference type="GO" id="GO:0005524">
    <property type="term" value="F:ATP binding"/>
    <property type="evidence" value="ECO:0007669"/>
    <property type="project" value="UniProtKB-UniRule"/>
</dbReference>
<dbReference type="PROSITE" id="PS50006">
    <property type="entry name" value="FHA_DOMAIN"/>
    <property type="match status" value="1"/>
</dbReference>
<keyword evidence="10" id="KW-0206">Cytoskeleton</keyword>
<dbReference type="Pfam" id="PF00498">
    <property type="entry name" value="FHA"/>
    <property type="match status" value="1"/>
</dbReference>
<dbReference type="GO" id="GO:0005874">
    <property type="term" value="C:microtubule"/>
    <property type="evidence" value="ECO:0007669"/>
    <property type="project" value="UniProtKB-KW"/>
</dbReference>
<dbReference type="Gene3D" id="2.60.200.20">
    <property type="match status" value="1"/>
</dbReference>
<keyword evidence="7 11" id="KW-0067">ATP-binding</keyword>
<dbReference type="PANTHER" id="PTHR47117">
    <property type="entry name" value="STAR-RELATED LIPID TRANSFER PROTEIN 9"/>
    <property type="match status" value="1"/>
</dbReference>
<dbReference type="InterPro" id="IPR022164">
    <property type="entry name" value="Kinesin-like"/>
</dbReference>
<keyword evidence="4" id="KW-0963">Cytoplasm</keyword>
<dbReference type="SUPFAM" id="SSF52540">
    <property type="entry name" value="P-loop containing nucleoside triphosphate hydrolases"/>
    <property type="match status" value="1"/>
</dbReference>
<dbReference type="GO" id="GO:0008017">
    <property type="term" value="F:microtubule binding"/>
    <property type="evidence" value="ECO:0007669"/>
    <property type="project" value="InterPro"/>
</dbReference>
<feature type="region of interest" description="Disordered" evidence="13">
    <location>
        <begin position="566"/>
        <end position="591"/>
    </location>
</feature>
<organism evidence="16 17">
    <name type="scientific">Phycomyces blakesleeanus (strain ATCC 8743b / DSM 1359 / FGSC 10004 / NBRC 33097 / NRRL 1555)</name>
    <dbReference type="NCBI Taxonomy" id="763407"/>
    <lineage>
        <taxon>Eukaryota</taxon>
        <taxon>Fungi</taxon>
        <taxon>Fungi incertae sedis</taxon>
        <taxon>Mucoromycota</taxon>
        <taxon>Mucoromycotina</taxon>
        <taxon>Mucoromycetes</taxon>
        <taxon>Mucorales</taxon>
        <taxon>Phycomycetaceae</taxon>
        <taxon>Phycomyces</taxon>
    </lineage>
</organism>
<dbReference type="GO" id="GO:0005546">
    <property type="term" value="F:phosphatidylinositol-4,5-bisphosphate binding"/>
    <property type="evidence" value="ECO:0007669"/>
    <property type="project" value="UniProtKB-ARBA"/>
</dbReference>
<evidence type="ECO:0000256" key="4">
    <source>
        <dbReference type="ARBA" id="ARBA00022490"/>
    </source>
</evidence>
<dbReference type="GeneID" id="29004846"/>
<dbReference type="GO" id="GO:0008574">
    <property type="term" value="F:plus-end-directed microtubule motor activity"/>
    <property type="evidence" value="ECO:0007669"/>
    <property type="project" value="UniProtKB-ARBA"/>
</dbReference>
<reference evidence="17" key="1">
    <citation type="submission" date="2015-06" db="EMBL/GenBank/DDBJ databases">
        <title>Expansion of signal transduction pathways in fungi by whole-genome duplication.</title>
        <authorList>
            <consortium name="DOE Joint Genome Institute"/>
            <person name="Corrochano L.M."/>
            <person name="Kuo A."/>
            <person name="Marcet-Houben M."/>
            <person name="Polaino S."/>
            <person name="Salamov A."/>
            <person name="Villalobos J.M."/>
            <person name="Alvarez M.I."/>
            <person name="Avalos J."/>
            <person name="Benito E.P."/>
            <person name="Benoit I."/>
            <person name="Burger G."/>
            <person name="Camino L.P."/>
            <person name="Canovas D."/>
            <person name="Cerda-Olmedo E."/>
            <person name="Cheng J.-F."/>
            <person name="Dominguez A."/>
            <person name="Elias M."/>
            <person name="Eslava A.P."/>
            <person name="Glaser F."/>
            <person name="Grimwood J."/>
            <person name="Gutierrez G."/>
            <person name="Heitman J."/>
            <person name="Henrissat B."/>
            <person name="Iturriaga E.A."/>
            <person name="Lang B.F."/>
            <person name="Lavin J.L."/>
            <person name="Lee S."/>
            <person name="Li W."/>
            <person name="Lindquist E."/>
            <person name="Lopez-Garcia S."/>
            <person name="Luque E.M."/>
            <person name="Marcos A.T."/>
            <person name="Martin J."/>
            <person name="McCluskey K."/>
            <person name="Medina H.R."/>
            <person name="Miralles-Duran A."/>
            <person name="Miyazaki A."/>
            <person name="Munoz-Torres E."/>
            <person name="Oguiza J.A."/>
            <person name="Ohm R."/>
            <person name="Olmedo M."/>
            <person name="Orejas M."/>
            <person name="Ortiz-Castellanos L."/>
            <person name="Pisabarro A.G."/>
            <person name="Rodriguez-Romero J."/>
            <person name="Ruiz-Herrera J."/>
            <person name="Ruiz-Vazquez R."/>
            <person name="Sanz C."/>
            <person name="Schackwitz W."/>
            <person name="Schmutz J."/>
            <person name="Shahriari M."/>
            <person name="Shelest E."/>
            <person name="Silva-Franco F."/>
            <person name="Soanes D."/>
            <person name="Syed K."/>
            <person name="Tagua V.G."/>
            <person name="Talbot N.J."/>
            <person name="Thon M."/>
            <person name="De vries R.P."/>
            <person name="Wiebenga A."/>
            <person name="Yadav J.S."/>
            <person name="Braun E.L."/>
            <person name="Baker S."/>
            <person name="Garre V."/>
            <person name="Horwitz B."/>
            <person name="Torres-Martinez S."/>
            <person name="Idnurm A."/>
            <person name="Herrera-Estrella A."/>
            <person name="Gabaldon T."/>
            <person name="Grigoriev I.V."/>
        </authorList>
    </citation>
    <scope>NUCLEOTIDE SEQUENCE [LARGE SCALE GENOMIC DNA]</scope>
    <source>
        <strain evidence="17">NRRL 1555(-)</strain>
    </source>
</reference>
<dbReference type="InterPro" id="IPR008984">
    <property type="entry name" value="SMAD_FHA_dom_sf"/>
</dbReference>
<evidence type="ECO:0000259" key="15">
    <source>
        <dbReference type="PROSITE" id="PS50067"/>
    </source>
</evidence>
<feature type="region of interest" description="Disordered" evidence="13">
    <location>
        <begin position="657"/>
        <end position="694"/>
    </location>
</feature>
<sequence length="1400" mass="157878">HSEIARGATCLIRMDGDQTIITKPSLAGQPKEEDTKAFTFDRSYWSADKNDPNFATQKTVYNDLGRELLDHAFHGYNCCIFAYGQTGSGKSYSMMGYGKDKGIIPLTCSELFDRIAESTTDVLSFQVEVSYIEIYNEKVRDLLNPSNKSNLKVREHPSLGPYVEDLSRLAVKSFEDISHLMNEGNKARTVAATNMNETSSRSHAVFTIFLTSARYDETAKLSTEKVARIRCVGKVIPILISSLVDLAGSERADSTGATGMRLKEGANINKSLTTLGKVISSLAEHGDTKKGKKSKEAFVPYRDSVLTWLLKDSLGGNSKTAMIAAISPADYEETLSTLRYADQAKKIKNKAVVNEDPNAKLIRELKEELQALRDTLMVYAPDEVDRIIVFTDASGHTQHLTREEVVDQLQTAEKLLNQVNRTWEEKLHSTETIHQDREKALEELGVMVEKNNMGVYTPKSVPHLVNLNEDPLMTECLVYQLKPGKTRVGRLDSTIPAEIRLSGPNIKDNHCFFEHNDGIVTLYPDEGSMTMVNGMRISDSKRLHSGFRVILGDYHVFRFNHPEEARRERDLQQRTTGSAAGLEPGSSQALDMMCRPVSPSASSMREMAQSPEVVDWGFARREAVLNYYSAESNLGGLTDEDLEKLFDDVFRIRQSRKKRFDGRSEADPDDETLSRTSTSSSARPSHGQSTVFGEDQSVSSLYLDTSTMTPNRDDLLRQVKEEMQQQLDLQKQAFEEKIKLLESVRAEMERMMDQQRYAYESKIKRIAMHLPPGTSLQSPTLPSVATEHETILIYQTFLKWKSLRYVWMAETIMSHAALLKEANVISKELNKNVIYQFFVLHDHASVNPVSFWESGSELQPKGGGRLSRLSSETMPCVGVLVVDRKHEVTYVWSIEETQARLVRMRSLYDFTERPLENNESLTEQQDPFYESPCPRYSLLGLAKVPIQNLAFQVPVESMVDVVCRHSGHVLGHLRVLITPIARSMARRAGNSQLTLPLSRQSSRDSHQERFLHVGQQQVFEVRIISLDGLSESDATQVHAQFRLSSFGNIEPNSPVDRIYATDPISGFGTLPIDFHYAQTLSTTVTADMLEVITTKTLTVEIHGHLQSHFLRNMVQQSVEREELASPVATRPRMTLEPIPPAHSRRPSDSPEDGQIREEVHDIVAWVKICELEAEGEYEPVRVVYDSNNNNPKKSDGGGVFSLRQGLQRRISLSLMHASGRKLRWEAIEEMSIGNVRLLNSKGQEIAPAVHSDVPVYLFAEQELVYHSNGTSTLSAQGPWDSSLHNSLYLNRVSPDNQLVLLSLSWKVNCSSQCTVPIKFSMDLAVMIQERDARLTAAVFSFLRSQRILRKMSAIFVLKLHPPMSRKLKDLWRLNTTHRYVRGEELLGPWRPRGVSLVHEY</sequence>
<dbReference type="SMART" id="SM00240">
    <property type="entry name" value="FHA"/>
    <property type="match status" value="1"/>
</dbReference>
<keyword evidence="3" id="KW-0813">Transport</keyword>
<feature type="non-terminal residue" evidence="16">
    <location>
        <position position="1"/>
    </location>
</feature>
<evidence type="ECO:0000256" key="7">
    <source>
        <dbReference type="ARBA" id="ARBA00022840"/>
    </source>
</evidence>
<dbReference type="InterPro" id="IPR000253">
    <property type="entry name" value="FHA_dom"/>
</dbReference>
<gene>
    <name evidence="16" type="ORF">PHYBLDRAFT_95995</name>
</gene>
<dbReference type="Proteomes" id="UP000077315">
    <property type="component" value="Unassembled WGS sequence"/>
</dbReference>
<dbReference type="VEuPathDB" id="FungiDB:PHYBLDRAFT_95995"/>
<comment type="subcellular location">
    <subcellularLocation>
        <location evidence="1">Cytoplasm</location>
        <location evidence="1">Cytoskeleton</location>
    </subcellularLocation>
</comment>
<proteinExistence type="inferred from homology"/>
<feature type="region of interest" description="Disordered" evidence="13">
    <location>
        <begin position="1121"/>
        <end position="1153"/>
    </location>
</feature>
<evidence type="ECO:0000256" key="9">
    <source>
        <dbReference type="ARBA" id="ARBA00023175"/>
    </source>
</evidence>
<evidence type="ECO:0000313" key="17">
    <source>
        <dbReference type="Proteomes" id="UP000077315"/>
    </source>
</evidence>
<dbReference type="InterPro" id="IPR032405">
    <property type="entry name" value="Kinesin_assoc"/>
</dbReference>
<dbReference type="PROSITE" id="PS50067">
    <property type="entry name" value="KINESIN_MOTOR_2"/>
    <property type="match status" value="1"/>
</dbReference>
<keyword evidence="6 11" id="KW-0547">Nucleotide-binding</keyword>
<evidence type="ECO:0000256" key="12">
    <source>
        <dbReference type="SAM" id="Coils"/>
    </source>
</evidence>